<keyword evidence="3" id="KW-1185">Reference proteome</keyword>
<evidence type="ECO:0000259" key="1">
    <source>
        <dbReference type="Pfam" id="PF12697"/>
    </source>
</evidence>
<protein>
    <submittedName>
        <fullName evidence="2">Pimeloyl-ACP methyl ester carboxylesterase</fullName>
    </submittedName>
</protein>
<gene>
    <name evidence="2" type="ORF">EDD35_8006</name>
</gene>
<reference evidence="2 3" key="1">
    <citation type="submission" date="2018-11" db="EMBL/GenBank/DDBJ databases">
        <title>Sequencing the genomes of 1000 actinobacteria strains.</title>
        <authorList>
            <person name="Klenk H.-P."/>
        </authorList>
    </citation>
    <scope>NUCLEOTIDE SEQUENCE [LARGE SCALE GENOMIC DNA]</scope>
    <source>
        <strain evidence="2 3">DSM 44348</strain>
    </source>
</reference>
<dbReference type="PANTHER" id="PTHR37017:SF11">
    <property type="entry name" value="ESTERASE_LIPASE_THIOESTERASE DOMAIN-CONTAINING PROTEIN"/>
    <property type="match status" value="1"/>
</dbReference>
<dbReference type="EMBL" id="RKHY01000002">
    <property type="protein sequence ID" value="ROS32242.1"/>
    <property type="molecule type" value="Genomic_DNA"/>
</dbReference>
<dbReference type="InterPro" id="IPR029058">
    <property type="entry name" value="AB_hydrolase_fold"/>
</dbReference>
<sequence length="233" mass="24023">MTETVVLVHGAFAESAGWNGVIARLREQGRRVVAVANPLRSLAGDAEYLRRVLSGIEGPVVLAGHSYGGMVATEAAAGNPQVKALVYVAAFAPEAGESALGLSGKYPGSTLGATLDPVPLGDGSNDLSIRPDEFHGQFAADVPAAEAALMAATQRPVRDVALSQEATHAAWRDIPSWFLIPLGDKNIPAAAQRFMAERAGARKVVELDGASHAVAVSEPAAVADLILEAAKSA</sequence>
<dbReference type="Gene3D" id="3.40.50.1820">
    <property type="entry name" value="alpha/beta hydrolase"/>
    <property type="match status" value="1"/>
</dbReference>
<dbReference type="GeneID" id="301849211"/>
<feature type="domain" description="AB hydrolase-1" evidence="1">
    <location>
        <begin position="5"/>
        <end position="224"/>
    </location>
</feature>
<organism evidence="2 3">
    <name type="scientific">Amycolatopsis thermoflava</name>
    <dbReference type="NCBI Taxonomy" id="84480"/>
    <lineage>
        <taxon>Bacteria</taxon>
        <taxon>Bacillati</taxon>
        <taxon>Actinomycetota</taxon>
        <taxon>Actinomycetes</taxon>
        <taxon>Pseudonocardiales</taxon>
        <taxon>Pseudonocardiaceae</taxon>
        <taxon>Amycolatopsis</taxon>
        <taxon>Amycolatopsis methanolica group</taxon>
    </lineage>
</organism>
<name>A0A3N2G6H9_9PSEU</name>
<dbReference type="RefSeq" id="WP_123687601.1">
    <property type="nucleotide sequence ID" value="NZ_CBDRBK010000002.1"/>
</dbReference>
<dbReference type="Pfam" id="PF12697">
    <property type="entry name" value="Abhydrolase_6"/>
    <property type="match status" value="1"/>
</dbReference>
<comment type="caution">
    <text evidence="2">The sequence shown here is derived from an EMBL/GenBank/DDBJ whole genome shotgun (WGS) entry which is preliminary data.</text>
</comment>
<dbReference type="InterPro" id="IPR052897">
    <property type="entry name" value="Sec-Metab_Biosynth_Hydrolase"/>
</dbReference>
<dbReference type="PANTHER" id="PTHR37017">
    <property type="entry name" value="AB HYDROLASE-1 DOMAIN-CONTAINING PROTEIN-RELATED"/>
    <property type="match status" value="1"/>
</dbReference>
<evidence type="ECO:0000313" key="3">
    <source>
        <dbReference type="Proteomes" id="UP000274843"/>
    </source>
</evidence>
<dbReference type="Proteomes" id="UP000274843">
    <property type="component" value="Unassembled WGS sequence"/>
</dbReference>
<evidence type="ECO:0000313" key="2">
    <source>
        <dbReference type="EMBL" id="ROS32242.1"/>
    </source>
</evidence>
<dbReference type="GO" id="GO:0003824">
    <property type="term" value="F:catalytic activity"/>
    <property type="evidence" value="ECO:0007669"/>
    <property type="project" value="UniProtKB-ARBA"/>
</dbReference>
<proteinExistence type="predicted"/>
<dbReference type="SUPFAM" id="SSF53474">
    <property type="entry name" value="alpha/beta-Hydrolases"/>
    <property type="match status" value="1"/>
</dbReference>
<dbReference type="InterPro" id="IPR000073">
    <property type="entry name" value="AB_hydrolase_1"/>
</dbReference>
<accession>A0A3N2G6H9</accession>
<dbReference type="AlphaFoldDB" id="A0A3N2G6H9"/>